<dbReference type="Proteomes" id="UP001190926">
    <property type="component" value="Unassembled WGS sequence"/>
</dbReference>
<evidence type="ECO:0000256" key="2">
    <source>
        <dbReference type="ARBA" id="ARBA00022723"/>
    </source>
</evidence>
<keyword evidence="4 5" id="KW-0408">Iron</keyword>
<dbReference type="GO" id="GO:0009570">
    <property type="term" value="C:chloroplast stroma"/>
    <property type="evidence" value="ECO:0007669"/>
    <property type="project" value="TreeGrafter"/>
</dbReference>
<proteinExistence type="inferred from homology"/>
<keyword evidence="3" id="KW-0560">Oxidoreductase</keyword>
<dbReference type="EMBL" id="SDAM02000112">
    <property type="protein sequence ID" value="KAH6829191.1"/>
    <property type="molecule type" value="Genomic_DNA"/>
</dbReference>
<evidence type="ECO:0000256" key="3">
    <source>
        <dbReference type="ARBA" id="ARBA00022964"/>
    </source>
</evidence>
<feature type="binding site" evidence="5">
    <location>
        <position position="309"/>
    </location>
    <ligand>
        <name>Fe cation</name>
        <dbReference type="ChEBI" id="CHEBI:24875"/>
        <note>catalytic</note>
    </ligand>
</feature>
<keyword evidence="3" id="KW-0223">Dioxygenase</keyword>
<keyword evidence="7" id="KW-1185">Reference proteome</keyword>
<dbReference type="Pfam" id="PF03055">
    <property type="entry name" value="RPE65"/>
    <property type="match status" value="1"/>
</dbReference>
<feature type="binding site" evidence="5">
    <location>
        <position position="260"/>
    </location>
    <ligand>
        <name>Fe cation</name>
        <dbReference type="ChEBI" id="CHEBI:24875"/>
        <note>catalytic</note>
    </ligand>
</feature>
<comment type="cofactor">
    <cofactor evidence="5">
        <name>Fe(2+)</name>
        <dbReference type="ChEBI" id="CHEBI:29033"/>
    </cofactor>
    <text evidence="5">Binds 1 Fe(2+) ion per subunit.</text>
</comment>
<protein>
    <submittedName>
        <fullName evidence="6">Uncharacterized protein</fullName>
    </submittedName>
</protein>
<feature type="binding site" evidence="5">
    <location>
        <position position="379"/>
    </location>
    <ligand>
        <name>Fe cation</name>
        <dbReference type="ChEBI" id="CHEBI:24875"/>
        <note>catalytic</note>
    </ligand>
</feature>
<gene>
    <name evidence="6" type="ORF">C2S53_011761</name>
</gene>
<evidence type="ECO:0000256" key="5">
    <source>
        <dbReference type="PIRSR" id="PIRSR604294-1"/>
    </source>
</evidence>
<organism evidence="6 7">
    <name type="scientific">Perilla frutescens var. hirtella</name>
    <name type="common">Perilla citriodora</name>
    <name type="synonym">Perilla setoyensis</name>
    <dbReference type="NCBI Taxonomy" id="608512"/>
    <lineage>
        <taxon>Eukaryota</taxon>
        <taxon>Viridiplantae</taxon>
        <taxon>Streptophyta</taxon>
        <taxon>Embryophyta</taxon>
        <taxon>Tracheophyta</taxon>
        <taxon>Spermatophyta</taxon>
        <taxon>Magnoliopsida</taxon>
        <taxon>eudicotyledons</taxon>
        <taxon>Gunneridae</taxon>
        <taxon>Pentapetalae</taxon>
        <taxon>asterids</taxon>
        <taxon>lamiids</taxon>
        <taxon>Lamiales</taxon>
        <taxon>Lamiaceae</taxon>
        <taxon>Nepetoideae</taxon>
        <taxon>Elsholtzieae</taxon>
        <taxon>Perilla</taxon>
    </lineage>
</organism>
<dbReference type="InterPro" id="IPR004294">
    <property type="entry name" value="Carotenoid_Oase"/>
</dbReference>
<comment type="caution">
    <text evidence="6">The sequence shown here is derived from an EMBL/GenBank/DDBJ whole genome shotgun (WGS) entry which is preliminary data.</text>
</comment>
<reference evidence="6 7" key="1">
    <citation type="journal article" date="2021" name="Nat. Commun.">
        <title>Incipient diploidization of the medicinal plant Perilla within 10,000 years.</title>
        <authorList>
            <person name="Zhang Y."/>
            <person name="Shen Q."/>
            <person name="Leng L."/>
            <person name="Zhang D."/>
            <person name="Chen S."/>
            <person name="Shi Y."/>
            <person name="Ning Z."/>
            <person name="Chen S."/>
        </authorList>
    </citation>
    <scope>NUCLEOTIDE SEQUENCE [LARGE SCALE GENOMIC DNA]</scope>
    <source>
        <strain evidence="7">cv. PC099</strain>
    </source>
</reference>
<comment type="similarity">
    <text evidence="1">Belongs to the carotenoid oxygenase family.</text>
</comment>
<dbReference type="GO" id="GO:0016121">
    <property type="term" value="P:carotene catabolic process"/>
    <property type="evidence" value="ECO:0007669"/>
    <property type="project" value="TreeGrafter"/>
</dbReference>
<evidence type="ECO:0000256" key="1">
    <source>
        <dbReference type="ARBA" id="ARBA00006787"/>
    </source>
</evidence>
<evidence type="ECO:0000256" key="4">
    <source>
        <dbReference type="ARBA" id="ARBA00023004"/>
    </source>
</evidence>
<dbReference type="GO" id="GO:0046872">
    <property type="term" value="F:metal ion binding"/>
    <property type="evidence" value="ECO:0007669"/>
    <property type="project" value="UniProtKB-KW"/>
</dbReference>
<accession>A0AAD4J995</accession>
<dbReference type="PANTHER" id="PTHR10543">
    <property type="entry name" value="BETA-CAROTENE DIOXYGENASE"/>
    <property type="match status" value="1"/>
</dbReference>
<dbReference type="AlphaFoldDB" id="A0AAD4J995"/>
<feature type="binding site" evidence="5">
    <location>
        <position position="558"/>
    </location>
    <ligand>
        <name>Fe cation</name>
        <dbReference type="ChEBI" id="CHEBI:24875"/>
        <note>catalytic</note>
    </ligand>
</feature>
<evidence type="ECO:0000313" key="6">
    <source>
        <dbReference type="EMBL" id="KAH6829191.1"/>
    </source>
</evidence>
<keyword evidence="2 5" id="KW-0479">Metal-binding</keyword>
<name>A0AAD4J995_PERFH</name>
<dbReference type="PANTHER" id="PTHR10543:SF46">
    <property type="entry name" value="CAROTENOID CLEAVAGE DIOXYGENASE 4, CHLOROPLASTIC-RELATED"/>
    <property type="match status" value="1"/>
</dbReference>
<evidence type="ECO:0000313" key="7">
    <source>
        <dbReference type="Proteomes" id="UP001190926"/>
    </source>
</evidence>
<sequence length="570" mass="63085">MYPLSASFFLKCPTLILHVSSQGKEQKLVTKISKNNTYNYPSLIPKKPTKNHKSLLTLIFKSLDDFVIKFLDSPLTPSIDPDQLLSGNFFPVDELPPTACEVVEGSLPRCLDGAYIRNGPNPQFISRRRPYHLFDGDGMLHSIRISGGEAVFCSRYVKTYKFMTEGDKGYPFILSPFSSCNGVLATAARLVIDVARGVFGFYDPAANGLGTANTSVAFFGGSLYALAESDFPYKIAVDSNGEVVTLGRRVLCDGQKMTAHPHTDSETGETFAFRSNVFPPFLTFFSVDSAGIKRPDLPIFSIERRSCVHDFALTKRFVIFQDVQIEIDLMQVVRGRSPLVCDRERVPRIGVLPRHGGGDGDGGGAPITWIEAPGLNMMHVINAWECGDKIVILATNFLSLEFVQDINMFESVFEMITLDMKEEKVVSRNVLCNKNMEFGVINEAYGGKKHKYMYAAVIAEMPKASGVAKLDLSIATAEGGDCTVASRAYGPGCYGGEPYFMAREPENPASEEDDGYLVTYLHDENSMESWFLVMNAKSPTLEIVARVRLPGRVPYGFHGLFVREHHLKSL</sequence>
<dbReference type="GO" id="GO:0010436">
    <property type="term" value="F:carotenoid dioxygenase activity"/>
    <property type="evidence" value="ECO:0007669"/>
    <property type="project" value="TreeGrafter"/>
</dbReference>